<comment type="caution">
    <text evidence="3">The sequence shown here is derived from an EMBL/GenBank/DDBJ whole genome shotgun (WGS) entry which is preliminary data.</text>
</comment>
<evidence type="ECO:0000313" key="3">
    <source>
        <dbReference type="EMBL" id="MBP2409214.1"/>
    </source>
</evidence>
<keyword evidence="4" id="KW-1185">Reference proteome</keyword>
<feature type="domain" description="DUF1206" evidence="2">
    <location>
        <begin position="34"/>
        <end position="101"/>
    </location>
</feature>
<protein>
    <recommendedName>
        <fullName evidence="2">DUF1206 domain-containing protein</fullName>
    </recommendedName>
</protein>
<evidence type="ECO:0000259" key="2">
    <source>
        <dbReference type="Pfam" id="PF06724"/>
    </source>
</evidence>
<evidence type="ECO:0000313" key="4">
    <source>
        <dbReference type="Proteomes" id="UP000698222"/>
    </source>
</evidence>
<feature type="domain" description="DUF1206" evidence="2">
    <location>
        <begin position="119"/>
        <end position="185"/>
    </location>
</feature>
<feature type="transmembrane region" description="Helical" evidence="1">
    <location>
        <begin position="35"/>
        <end position="58"/>
    </location>
</feature>
<keyword evidence="1" id="KW-0812">Transmembrane</keyword>
<organism evidence="3 4">
    <name type="scientific">Brachybacterium fresconis</name>
    <dbReference type="NCBI Taxonomy" id="173363"/>
    <lineage>
        <taxon>Bacteria</taxon>
        <taxon>Bacillati</taxon>
        <taxon>Actinomycetota</taxon>
        <taxon>Actinomycetes</taxon>
        <taxon>Micrococcales</taxon>
        <taxon>Dermabacteraceae</taxon>
        <taxon>Brachybacterium</taxon>
    </lineage>
</organism>
<reference evidence="3 4" key="1">
    <citation type="submission" date="2021-03" db="EMBL/GenBank/DDBJ databases">
        <title>Sequencing the genomes of 1000 actinobacteria strains.</title>
        <authorList>
            <person name="Klenk H.-P."/>
        </authorList>
    </citation>
    <scope>NUCLEOTIDE SEQUENCE [LARGE SCALE GENOMIC DNA]</scope>
    <source>
        <strain evidence="3 4">DSM 14564</strain>
    </source>
</reference>
<gene>
    <name evidence="3" type="ORF">JOF44_002117</name>
</gene>
<proteinExistence type="predicted"/>
<feature type="domain" description="DUF1206" evidence="2">
    <location>
        <begin position="209"/>
        <end position="277"/>
    </location>
</feature>
<feature type="transmembrane region" description="Helical" evidence="1">
    <location>
        <begin position="162"/>
        <end position="181"/>
    </location>
</feature>
<keyword evidence="1" id="KW-1133">Transmembrane helix</keyword>
<keyword evidence="1" id="KW-0472">Membrane</keyword>
<feature type="transmembrane region" description="Helical" evidence="1">
    <location>
        <begin position="78"/>
        <end position="101"/>
    </location>
</feature>
<dbReference type="InterPro" id="IPR009597">
    <property type="entry name" value="DUF1206"/>
</dbReference>
<accession>A0ABS4YKD5</accession>
<dbReference type="Proteomes" id="UP000698222">
    <property type="component" value="Unassembled WGS sequence"/>
</dbReference>
<feature type="transmembrane region" description="Helical" evidence="1">
    <location>
        <begin position="248"/>
        <end position="273"/>
    </location>
</feature>
<dbReference type="EMBL" id="JAGIOC010000001">
    <property type="protein sequence ID" value="MBP2409214.1"/>
    <property type="molecule type" value="Genomic_DNA"/>
</dbReference>
<feature type="transmembrane region" description="Helical" evidence="1">
    <location>
        <begin position="201"/>
        <end position="228"/>
    </location>
</feature>
<dbReference type="Pfam" id="PF06724">
    <property type="entry name" value="DUF1206"/>
    <property type="match status" value="3"/>
</dbReference>
<evidence type="ECO:0000256" key="1">
    <source>
        <dbReference type="SAM" id="Phobius"/>
    </source>
</evidence>
<name>A0ABS4YKD5_9MICO</name>
<dbReference type="RefSeq" id="WP_209890802.1">
    <property type="nucleotide sequence ID" value="NZ_BAAAJV010000018.1"/>
</dbReference>
<sequence length="280" mass="28544">MGPSSDEHDGAEAVEEAAETAVEQPGFHVVARGGFLMSGIVHVLIGWIALHIALGIPGSSADRSGAMAMIAQAPGGQVLLWAGGTAMIALALWLVLRAWFGARRRTTKTAAAGEAARWLGKAVAYAALSVTVLRFAAGGSSSTSSQTESLTAGLLGTGTGRALALLLAAVVIGIGIGYAVIGLTRRFLNQLDRSKHPSIGIVLRATGIVGYTAKGLALVAVGALLGWAGLSSDPQKSTGLDGALHTMAGLPAGKVMLLVIGGGLIIFGVYCFLRSRYQDM</sequence>